<sequence>MQSEMESIIKNNTWTLTELPQGCKRIGVKWIFKTKRNENGEITKHKARLVAKGYSQKEGVDYAEVFAPVSSMDTVRLIIGLAAHNKWKVFQLDVKSAFLHGHLTEEVYVAQPEGFEVKGKEHMVYKLHKALYGLNEQTLFTKGGTNGRILIVSIYVDDLIFTENDHELMIAFKNSMLREFDMTDLGLMNYFLGIEVIQNEEGIFICQRKYAEELLKRFGMQDCNPVLCHVLPGTKVDKDEEGKLVDETLYKQIVGSLMYLTTTRPDLMFATSLISRYMSMPTEMHMKIAKKILRYLKGSNKFGILYKRSESGGVLVAYTDSDYAGDLNDRKSTSGYVFKFSSGAVAWTSKKQPIVSLSTTEAEFIAAAVCTCQAIWMQRILKELGHDGEKCINIKCDNSSTIKLSKNPVMHGMSKHIDVRYHFLRNLTKKGVITLVHCGTVDQVADIMTKTLKTDSFIKLRDALGVCSIDKSLSIDPYTQQCVVLIPLVCDAIVKCMFLVIMISSAGFL</sequence>
<keyword evidence="2" id="KW-0472">Membrane</keyword>
<keyword evidence="2" id="KW-0812">Transmembrane</keyword>
<dbReference type="AlphaFoldDB" id="A0AAV3PRI4"/>
<keyword evidence="3" id="KW-1185">Reference proteome</keyword>
<feature type="domain" description="Reverse transcriptase Ty1/copia-type" evidence="1">
    <location>
        <begin position="11"/>
        <end position="135"/>
    </location>
</feature>
<dbReference type="PANTHER" id="PTHR11439">
    <property type="entry name" value="GAG-POL-RELATED RETROTRANSPOSON"/>
    <property type="match status" value="1"/>
</dbReference>
<reference evidence="2 3" key="1">
    <citation type="submission" date="2024-01" db="EMBL/GenBank/DDBJ databases">
        <title>The complete chloroplast genome sequence of Lithospermum erythrorhizon: insights into the phylogenetic relationship among Boraginaceae species and the maternal lineages of purple gromwells.</title>
        <authorList>
            <person name="Okada T."/>
            <person name="Watanabe K."/>
        </authorList>
    </citation>
    <scope>NUCLEOTIDE SEQUENCE [LARGE SCALE GENOMIC DNA]</scope>
</reference>
<dbReference type="InterPro" id="IPR013103">
    <property type="entry name" value="RVT_2"/>
</dbReference>
<dbReference type="CDD" id="cd09272">
    <property type="entry name" value="RNase_HI_RT_Ty1"/>
    <property type="match status" value="1"/>
</dbReference>
<feature type="domain" description="Reverse transcriptase Ty1/copia-type" evidence="1">
    <location>
        <begin position="136"/>
        <end position="228"/>
    </location>
</feature>
<evidence type="ECO:0000313" key="2">
    <source>
        <dbReference type="EMBL" id="GAA0153908.1"/>
    </source>
</evidence>
<evidence type="ECO:0000313" key="3">
    <source>
        <dbReference type="Proteomes" id="UP001454036"/>
    </source>
</evidence>
<dbReference type="SUPFAM" id="SSF56672">
    <property type="entry name" value="DNA/RNA polymerases"/>
    <property type="match status" value="1"/>
</dbReference>
<protein>
    <submittedName>
        <fullName evidence="2">Transmembrane signal receptor</fullName>
    </submittedName>
</protein>
<proteinExistence type="predicted"/>
<organism evidence="2 3">
    <name type="scientific">Lithospermum erythrorhizon</name>
    <name type="common">Purple gromwell</name>
    <name type="synonym">Lithospermum officinale var. erythrorhizon</name>
    <dbReference type="NCBI Taxonomy" id="34254"/>
    <lineage>
        <taxon>Eukaryota</taxon>
        <taxon>Viridiplantae</taxon>
        <taxon>Streptophyta</taxon>
        <taxon>Embryophyta</taxon>
        <taxon>Tracheophyta</taxon>
        <taxon>Spermatophyta</taxon>
        <taxon>Magnoliopsida</taxon>
        <taxon>eudicotyledons</taxon>
        <taxon>Gunneridae</taxon>
        <taxon>Pentapetalae</taxon>
        <taxon>asterids</taxon>
        <taxon>lamiids</taxon>
        <taxon>Boraginales</taxon>
        <taxon>Boraginaceae</taxon>
        <taxon>Boraginoideae</taxon>
        <taxon>Lithospermeae</taxon>
        <taxon>Lithospermum</taxon>
    </lineage>
</organism>
<accession>A0AAV3PRI4</accession>
<dbReference type="Proteomes" id="UP001454036">
    <property type="component" value="Unassembled WGS sequence"/>
</dbReference>
<evidence type="ECO:0000259" key="1">
    <source>
        <dbReference type="Pfam" id="PF07727"/>
    </source>
</evidence>
<dbReference type="EMBL" id="BAABME010018461">
    <property type="protein sequence ID" value="GAA0153908.1"/>
    <property type="molecule type" value="Genomic_DNA"/>
</dbReference>
<comment type="caution">
    <text evidence="2">The sequence shown here is derived from an EMBL/GenBank/DDBJ whole genome shotgun (WGS) entry which is preliminary data.</text>
</comment>
<name>A0AAV3PRI4_LITER</name>
<dbReference type="InterPro" id="IPR043502">
    <property type="entry name" value="DNA/RNA_pol_sf"/>
</dbReference>
<dbReference type="PANTHER" id="PTHR11439:SF517">
    <property type="entry name" value="CYSTEINE-RICH RLK (RECEPTOR-LIKE PROTEIN KINASE) 8"/>
    <property type="match status" value="1"/>
</dbReference>
<dbReference type="Pfam" id="PF07727">
    <property type="entry name" value="RVT_2"/>
    <property type="match status" value="2"/>
</dbReference>
<gene>
    <name evidence="2" type="ORF">LIER_37765</name>
</gene>
<keyword evidence="2" id="KW-0675">Receptor</keyword>